<dbReference type="AlphaFoldDB" id="A0A3L9DJ84"/>
<evidence type="ECO:0000256" key="1">
    <source>
        <dbReference type="SAM" id="MobiDB-lite"/>
    </source>
</evidence>
<evidence type="ECO:0000313" key="3">
    <source>
        <dbReference type="EMBL" id="RLY01261.1"/>
    </source>
</evidence>
<feature type="compositionally biased region" description="Basic and acidic residues" evidence="1">
    <location>
        <begin position="358"/>
        <end position="369"/>
    </location>
</feature>
<keyword evidence="3" id="KW-0378">Hydrolase</keyword>
<proteinExistence type="predicted"/>
<comment type="caution">
    <text evidence="3">The sequence shown here is derived from an EMBL/GenBank/DDBJ whole genome shotgun (WGS) entry which is preliminary data.</text>
</comment>
<name>A0A3L9DJ84_9STRE</name>
<organism evidence="3 4">
    <name type="scientific">Streptococcus hillyeri</name>
    <dbReference type="NCBI Taxonomy" id="2282420"/>
    <lineage>
        <taxon>Bacteria</taxon>
        <taxon>Bacillati</taxon>
        <taxon>Bacillota</taxon>
        <taxon>Bacilli</taxon>
        <taxon>Lactobacillales</taxon>
        <taxon>Streptococcaceae</taxon>
        <taxon>Streptococcus</taxon>
    </lineage>
</organism>
<gene>
    <name evidence="3" type="ORF">EAF07_10010</name>
</gene>
<dbReference type="Pfam" id="PF25888">
    <property type="entry name" value="WHD_DnaB"/>
    <property type="match status" value="1"/>
</dbReference>
<dbReference type="GO" id="GO:0004386">
    <property type="term" value="F:helicase activity"/>
    <property type="evidence" value="ECO:0007669"/>
    <property type="project" value="UniProtKB-KW"/>
</dbReference>
<feature type="region of interest" description="Disordered" evidence="1">
    <location>
        <begin position="335"/>
        <end position="369"/>
    </location>
</feature>
<evidence type="ECO:0000259" key="2">
    <source>
        <dbReference type="Pfam" id="PF25888"/>
    </source>
</evidence>
<keyword evidence="3" id="KW-0547">Nucleotide-binding</keyword>
<dbReference type="InterPro" id="IPR058660">
    <property type="entry name" value="WHD_DnaB"/>
</dbReference>
<evidence type="ECO:0000313" key="4">
    <source>
        <dbReference type="Proteomes" id="UP000279194"/>
    </source>
</evidence>
<feature type="compositionally biased region" description="Polar residues" evidence="1">
    <location>
        <begin position="342"/>
        <end position="352"/>
    </location>
</feature>
<dbReference type="RefSeq" id="WP_121836402.1">
    <property type="nucleotide sequence ID" value="NZ_CP163513.1"/>
</dbReference>
<dbReference type="OrthoDB" id="2082007at2"/>
<keyword evidence="4" id="KW-1185">Reference proteome</keyword>
<dbReference type="Proteomes" id="UP000279194">
    <property type="component" value="Unassembled WGS sequence"/>
</dbReference>
<feature type="domain" description="Replicative helicase loading/DNA remodeling protein DnaB N-terminal winged helix" evidence="2">
    <location>
        <begin position="1"/>
        <end position="224"/>
    </location>
</feature>
<protein>
    <submittedName>
        <fullName evidence="3">Helicase loader</fullName>
    </submittedName>
</protein>
<reference evidence="3 4" key="1">
    <citation type="submission" date="2018-10" db="EMBL/GenBank/DDBJ databases">
        <title>Streptococcus hillyeri sp. nov., isolated from equine tracheal sample.</title>
        <authorList>
            <person name="Macfadyen A.C."/>
            <person name="Waller A."/>
            <person name="Paterson G.K."/>
        </authorList>
    </citation>
    <scope>NUCLEOTIDE SEQUENCE [LARGE SCALE GENOMIC DNA]</scope>
    <source>
        <strain evidence="3 4">28462</strain>
    </source>
</reference>
<accession>A0A3L9DJ84</accession>
<sequence length="385" mass="44719">MTPNDTFSYLEGNRHAYEHQSLAQVYQPILGVDAIGLYAYFIAFWDNGIRPHKFTEILNHMQFGMRRFEEALALLTAMDLVAFYQTPEGYLIDIQSALSSSEFLENPAYRRLLEKRIGEVAVRELMTKIPETARNLSKKFSEVFTGIEETNVKPQRQSSFQWEFFKQRMQSEGLRLEKEDEEVIELYNLAEKYHLTWFELYKVAKQTAYRHTILPKRIKIFLEQAQQPATSSDFTKEEFELLAKSKTQSPAEILGEIKKARKAVITADEWRVLDELVAMNFLDDVINVMVIYTLAKTKSANLNKTYLMKIANDFAYQEVTSAEVAISKMRSFDQRKKESSKSAKQVKSNVPDWSNPDYKNETTPEEKARLEEMKREMLARLGGSE</sequence>
<keyword evidence="3" id="KW-0347">Helicase</keyword>
<keyword evidence="3" id="KW-0067">ATP-binding</keyword>
<dbReference type="EMBL" id="RCVM01000031">
    <property type="protein sequence ID" value="RLY01261.1"/>
    <property type="molecule type" value="Genomic_DNA"/>
</dbReference>